<keyword evidence="5" id="KW-0547">Nucleotide-binding</keyword>
<dbReference type="InterPro" id="IPR045540">
    <property type="entry name" value="YegS/DAGK_C"/>
</dbReference>
<keyword evidence="14" id="KW-1185">Reference proteome</keyword>
<evidence type="ECO:0000256" key="2">
    <source>
        <dbReference type="ARBA" id="ARBA00022516"/>
    </source>
</evidence>
<accession>A0ABU2Y5Z3</accession>
<dbReference type="InterPro" id="IPR016064">
    <property type="entry name" value="NAD/diacylglycerol_kinase_sf"/>
</dbReference>
<dbReference type="PANTHER" id="PTHR12358">
    <property type="entry name" value="SPHINGOSINE KINASE"/>
    <property type="match status" value="1"/>
</dbReference>
<evidence type="ECO:0000313" key="13">
    <source>
        <dbReference type="EMBL" id="MDT0553628.1"/>
    </source>
</evidence>
<sequence>MHNDWFIIINPTSGNGKSKKHIPKILQLLKQQQITYNYAITKYVKHEFELVQNAITNGYHKIISVGGDGTLHNIVNGILHQSVLSSSLIKIAVIPFGTGNDWVKNYQISKDLSKNISTIKSEHTTYQDIGKITLNSTKTIVYFNNLAGIGFDGHVVNSIGKYKKYGAISYLLAVFVGFSKYKSVDLSIELDNKIIEVNSLMTLIGLCKYSGGGMRLTEKSDPTNGLFDITIIKHLNLATVLVNLPKLFNGKITKHRKVTTYKTNNISISLPKNKTVFMQADGELIDSENFTVELIPKAIQVITPKKS</sequence>
<dbReference type="Pfam" id="PF19279">
    <property type="entry name" value="YegS_C"/>
    <property type="match status" value="1"/>
</dbReference>
<dbReference type="Gene3D" id="3.40.50.10330">
    <property type="entry name" value="Probable inorganic polyphosphate/atp-NAD kinase, domain 1"/>
    <property type="match status" value="1"/>
</dbReference>
<evidence type="ECO:0000256" key="1">
    <source>
        <dbReference type="ARBA" id="ARBA00001946"/>
    </source>
</evidence>
<dbReference type="InterPro" id="IPR017438">
    <property type="entry name" value="ATP-NAD_kinase_N"/>
</dbReference>
<evidence type="ECO:0000256" key="4">
    <source>
        <dbReference type="ARBA" id="ARBA00022723"/>
    </source>
</evidence>
<dbReference type="InterPro" id="IPR005218">
    <property type="entry name" value="Diacylglycerol/lipid_kinase"/>
</dbReference>
<reference evidence="13 14" key="1">
    <citation type="submission" date="2023-09" db="EMBL/GenBank/DDBJ databases">
        <authorList>
            <person name="Rey-Velasco X."/>
        </authorList>
    </citation>
    <scope>NUCLEOTIDE SEQUENCE [LARGE SCALE GENOMIC DNA]</scope>
    <source>
        <strain evidence="13 14">P050</strain>
    </source>
</reference>
<dbReference type="PANTHER" id="PTHR12358:SF106">
    <property type="entry name" value="LIPID KINASE YEGS"/>
    <property type="match status" value="1"/>
</dbReference>
<dbReference type="SUPFAM" id="SSF111331">
    <property type="entry name" value="NAD kinase/diacylglycerol kinase-like"/>
    <property type="match status" value="1"/>
</dbReference>
<keyword evidence="3" id="KW-0808">Transferase</keyword>
<evidence type="ECO:0000256" key="3">
    <source>
        <dbReference type="ARBA" id="ARBA00022679"/>
    </source>
</evidence>
<dbReference type="RefSeq" id="WP_311593716.1">
    <property type="nucleotide sequence ID" value="NZ_JAVRHV010000005.1"/>
</dbReference>
<keyword evidence="7" id="KW-0067">ATP-binding</keyword>
<evidence type="ECO:0000259" key="12">
    <source>
        <dbReference type="PROSITE" id="PS50146"/>
    </source>
</evidence>
<dbReference type="SMART" id="SM00046">
    <property type="entry name" value="DAGKc"/>
    <property type="match status" value="1"/>
</dbReference>
<organism evidence="13 14">
    <name type="scientific">Urechidicola vernalis</name>
    <dbReference type="NCBI Taxonomy" id="3075600"/>
    <lineage>
        <taxon>Bacteria</taxon>
        <taxon>Pseudomonadati</taxon>
        <taxon>Bacteroidota</taxon>
        <taxon>Flavobacteriia</taxon>
        <taxon>Flavobacteriales</taxon>
        <taxon>Flavobacteriaceae</taxon>
        <taxon>Urechidicola</taxon>
    </lineage>
</organism>
<dbReference type="InterPro" id="IPR050187">
    <property type="entry name" value="Lipid_Phosphate_FormReg"/>
</dbReference>
<keyword evidence="6 13" id="KW-0418">Kinase</keyword>
<evidence type="ECO:0000256" key="7">
    <source>
        <dbReference type="ARBA" id="ARBA00022840"/>
    </source>
</evidence>
<evidence type="ECO:0000256" key="5">
    <source>
        <dbReference type="ARBA" id="ARBA00022741"/>
    </source>
</evidence>
<keyword evidence="2" id="KW-0444">Lipid biosynthesis</keyword>
<name>A0ABU2Y5Z3_9FLAO</name>
<dbReference type="GO" id="GO:0016301">
    <property type="term" value="F:kinase activity"/>
    <property type="evidence" value="ECO:0007669"/>
    <property type="project" value="UniProtKB-KW"/>
</dbReference>
<dbReference type="EMBL" id="JAVRHV010000005">
    <property type="protein sequence ID" value="MDT0553628.1"/>
    <property type="molecule type" value="Genomic_DNA"/>
</dbReference>
<keyword evidence="8" id="KW-0460">Magnesium</keyword>
<comment type="cofactor">
    <cofactor evidence="1">
        <name>Mg(2+)</name>
        <dbReference type="ChEBI" id="CHEBI:18420"/>
    </cofactor>
</comment>
<evidence type="ECO:0000256" key="6">
    <source>
        <dbReference type="ARBA" id="ARBA00022777"/>
    </source>
</evidence>
<proteinExistence type="predicted"/>
<evidence type="ECO:0000313" key="14">
    <source>
        <dbReference type="Proteomes" id="UP001252186"/>
    </source>
</evidence>
<keyword evidence="10" id="KW-0594">Phospholipid biosynthesis</keyword>
<dbReference type="Proteomes" id="UP001252186">
    <property type="component" value="Unassembled WGS sequence"/>
</dbReference>
<feature type="domain" description="DAGKc" evidence="12">
    <location>
        <begin position="1"/>
        <end position="136"/>
    </location>
</feature>
<dbReference type="Gene3D" id="2.60.200.40">
    <property type="match status" value="1"/>
</dbReference>
<gene>
    <name evidence="13" type="ORF">RM519_10260</name>
</gene>
<dbReference type="Pfam" id="PF00781">
    <property type="entry name" value="DAGK_cat"/>
    <property type="match status" value="1"/>
</dbReference>
<evidence type="ECO:0000256" key="10">
    <source>
        <dbReference type="ARBA" id="ARBA00023209"/>
    </source>
</evidence>
<evidence type="ECO:0000256" key="9">
    <source>
        <dbReference type="ARBA" id="ARBA00023098"/>
    </source>
</evidence>
<protein>
    <submittedName>
        <fullName evidence="13">Diacylglycerol kinase family lipid kinase</fullName>
    </submittedName>
</protein>
<dbReference type="PROSITE" id="PS50146">
    <property type="entry name" value="DAGK"/>
    <property type="match status" value="1"/>
</dbReference>
<comment type="caution">
    <text evidence="13">The sequence shown here is derived from an EMBL/GenBank/DDBJ whole genome shotgun (WGS) entry which is preliminary data.</text>
</comment>
<evidence type="ECO:0000256" key="8">
    <source>
        <dbReference type="ARBA" id="ARBA00022842"/>
    </source>
</evidence>
<keyword evidence="4" id="KW-0479">Metal-binding</keyword>
<evidence type="ECO:0000256" key="11">
    <source>
        <dbReference type="ARBA" id="ARBA00023264"/>
    </source>
</evidence>
<keyword evidence="11" id="KW-1208">Phospholipid metabolism</keyword>
<dbReference type="InterPro" id="IPR001206">
    <property type="entry name" value="Diacylglycerol_kinase_cat_dom"/>
</dbReference>
<keyword evidence="9" id="KW-0443">Lipid metabolism</keyword>
<dbReference type="NCBIfam" id="TIGR00147">
    <property type="entry name" value="YegS/Rv2252/BmrU family lipid kinase"/>
    <property type="match status" value="1"/>
</dbReference>